<comment type="caution">
    <text evidence="1">The sequence shown here is derived from an EMBL/GenBank/DDBJ whole genome shotgun (WGS) entry which is preliminary data.</text>
</comment>
<protein>
    <submittedName>
        <fullName evidence="1">Uncharacterized protein</fullName>
    </submittedName>
</protein>
<reference evidence="1" key="1">
    <citation type="submission" date="2020-05" db="EMBL/GenBank/DDBJ databases">
        <title>Large-scale comparative analyses of tick genomes elucidate their genetic diversity and vector capacities.</title>
        <authorList>
            <person name="Jia N."/>
            <person name="Wang J."/>
            <person name="Shi W."/>
            <person name="Du L."/>
            <person name="Sun Y."/>
            <person name="Zhan W."/>
            <person name="Jiang J."/>
            <person name="Wang Q."/>
            <person name="Zhang B."/>
            <person name="Ji P."/>
            <person name="Sakyi L.B."/>
            <person name="Cui X."/>
            <person name="Yuan T."/>
            <person name="Jiang B."/>
            <person name="Yang W."/>
            <person name="Lam T.T.-Y."/>
            <person name="Chang Q."/>
            <person name="Ding S."/>
            <person name="Wang X."/>
            <person name="Zhu J."/>
            <person name="Ruan X."/>
            <person name="Zhao L."/>
            <person name="Wei J."/>
            <person name="Que T."/>
            <person name="Du C."/>
            <person name="Cheng J."/>
            <person name="Dai P."/>
            <person name="Han X."/>
            <person name="Huang E."/>
            <person name="Gao Y."/>
            <person name="Liu J."/>
            <person name="Shao H."/>
            <person name="Ye R."/>
            <person name="Li L."/>
            <person name="Wei W."/>
            <person name="Wang X."/>
            <person name="Wang C."/>
            <person name="Yang T."/>
            <person name="Huo Q."/>
            <person name="Li W."/>
            <person name="Guo W."/>
            <person name="Chen H."/>
            <person name="Zhou L."/>
            <person name="Ni X."/>
            <person name="Tian J."/>
            <person name="Zhou Y."/>
            <person name="Sheng Y."/>
            <person name="Liu T."/>
            <person name="Pan Y."/>
            <person name="Xia L."/>
            <person name="Li J."/>
            <person name="Zhao F."/>
            <person name="Cao W."/>
        </authorList>
    </citation>
    <scope>NUCLEOTIDE SEQUENCE</scope>
    <source>
        <strain evidence="1">Hyas-2018</strain>
    </source>
</reference>
<dbReference type="EMBL" id="CM023488">
    <property type="protein sequence ID" value="KAH6924531.1"/>
    <property type="molecule type" value="Genomic_DNA"/>
</dbReference>
<evidence type="ECO:0000313" key="1">
    <source>
        <dbReference type="EMBL" id="KAH6924531.1"/>
    </source>
</evidence>
<sequence>MSNDLASEVGYEPTTAFVGQIVKTGRLQPGSSTSLTEKTPPRAVSPSASQPYQASSNQKLSVEAKEVVHTAFSRK</sequence>
<keyword evidence="2" id="KW-1185">Reference proteome</keyword>
<evidence type="ECO:0000313" key="2">
    <source>
        <dbReference type="Proteomes" id="UP000821845"/>
    </source>
</evidence>
<dbReference type="Proteomes" id="UP000821845">
    <property type="component" value="Chromosome 8"/>
</dbReference>
<gene>
    <name evidence="1" type="ORF">HPB50_019324</name>
</gene>
<proteinExistence type="predicted"/>
<name>A0ACB7RS42_HYAAI</name>
<organism evidence="1 2">
    <name type="scientific">Hyalomma asiaticum</name>
    <name type="common">Tick</name>
    <dbReference type="NCBI Taxonomy" id="266040"/>
    <lineage>
        <taxon>Eukaryota</taxon>
        <taxon>Metazoa</taxon>
        <taxon>Ecdysozoa</taxon>
        <taxon>Arthropoda</taxon>
        <taxon>Chelicerata</taxon>
        <taxon>Arachnida</taxon>
        <taxon>Acari</taxon>
        <taxon>Parasitiformes</taxon>
        <taxon>Ixodida</taxon>
        <taxon>Ixodoidea</taxon>
        <taxon>Ixodidae</taxon>
        <taxon>Hyalomminae</taxon>
        <taxon>Hyalomma</taxon>
    </lineage>
</organism>
<accession>A0ACB7RS42</accession>